<dbReference type="SMART" id="SM01217">
    <property type="entry name" value="Fn3_like"/>
    <property type="match status" value="1"/>
</dbReference>
<evidence type="ECO:0000259" key="6">
    <source>
        <dbReference type="SMART" id="SM01217"/>
    </source>
</evidence>
<sequence length="317" mass="35122">MTFTARTDGAALVTDSASLLNFGYIFHKTDEEYIDEAVELAKKSDKVILCVGTSLDYESEGFDRSDMKLPGNQEELVSEVLKVNKNVIIVNQSGTPVSLPWIDSVPAFMQAWFNGMEAGNAIADVLYGDANPSGKLPLSYPKRVEDNPAFLTFKSNNGHCVYGEDVFAGWKFYEKCKIDPLFPFGFGLSYTDFTIDNLTVKLDGENLVATVDVTNTGKVTGKEVVQLYVVPPKTTTAVDRPLKELKGFTKVELKSGEKKNVKIEVPYKYATSYFDVDANQWHAEKGEYGVLVGNSSNSDKFLEASFKLEKDELWSGL</sequence>
<keyword evidence="5" id="KW-0326">Glycosidase</keyword>
<evidence type="ECO:0000256" key="2">
    <source>
        <dbReference type="ARBA" id="ARBA00005336"/>
    </source>
</evidence>
<dbReference type="Gene3D" id="2.60.40.10">
    <property type="entry name" value="Immunoglobulins"/>
    <property type="match status" value="1"/>
</dbReference>
<dbReference type="FunFam" id="2.60.40.10:FF:000495">
    <property type="entry name" value="Periplasmic beta-glucosidase"/>
    <property type="match status" value="1"/>
</dbReference>
<dbReference type="OrthoDB" id="47059at2759"/>
<dbReference type="InterPro" id="IPR036881">
    <property type="entry name" value="Glyco_hydro_3_C_sf"/>
</dbReference>
<evidence type="ECO:0000256" key="5">
    <source>
        <dbReference type="ARBA" id="ARBA00023295"/>
    </source>
</evidence>
<evidence type="ECO:0000313" key="7">
    <source>
        <dbReference type="EMBL" id="GMG55738.1"/>
    </source>
</evidence>
<comment type="catalytic activity">
    <reaction evidence="1">
        <text>Hydrolysis of terminal, non-reducing beta-D-glucosyl residues with release of beta-D-glucose.</text>
        <dbReference type="EC" id="3.2.1.21"/>
    </reaction>
</comment>
<comment type="caution">
    <text evidence="7">The sequence shown here is derived from an EMBL/GenBank/DDBJ whole genome shotgun (WGS) entry which is preliminary data.</text>
</comment>
<dbReference type="Gene3D" id="3.40.50.1700">
    <property type="entry name" value="Glycoside hydrolase family 3 C-terminal domain"/>
    <property type="match status" value="1"/>
</dbReference>
<evidence type="ECO:0000313" key="8">
    <source>
        <dbReference type="Proteomes" id="UP001165063"/>
    </source>
</evidence>
<evidence type="ECO:0000256" key="1">
    <source>
        <dbReference type="ARBA" id="ARBA00000448"/>
    </source>
</evidence>
<dbReference type="SUPFAM" id="SSF52279">
    <property type="entry name" value="Beta-D-glucan exohydrolase, C-terminal domain"/>
    <property type="match status" value="1"/>
</dbReference>
<comment type="similarity">
    <text evidence="2">Belongs to the glycosyl hydrolase 3 family.</text>
</comment>
<accession>A0A9W7DJ18</accession>
<dbReference type="InterPro" id="IPR050288">
    <property type="entry name" value="Cellulose_deg_GH3"/>
</dbReference>
<feature type="domain" description="Fibronectin type III-like" evidence="6">
    <location>
        <begin position="223"/>
        <end position="296"/>
    </location>
</feature>
<dbReference type="InterPro" id="IPR013783">
    <property type="entry name" value="Ig-like_fold"/>
</dbReference>
<dbReference type="PANTHER" id="PTHR42715:SF3">
    <property type="entry name" value="BETA-GLUCOSIDASE B-RELATED"/>
    <property type="match status" value="1"/>
</dbReference>
<dbReference type="Gene3D" id="3.20.20.300">
    <property type="entry name" value="Glycoside hydrolase, family 3, N-terminal domain"/>
    <property type="match status" value="1"/>
</dbReference>
<organism evidence="7 8">
    <name type="scientific">Ambrosiozyma monospora</name>
    <name type="common">Yeast</name>
    <name type="synonym">Endomycopsis monosporus</name>
    <dbReference type="NCBI Taxonomy" id="43982"/>
    <lineage>
        <taxon>Eukaryota</taxon>
        <taxon>Fungi</taxon>
        <taxon>Dikarya</taxon>
        <taxon>Ascomycota</taxon>
        <taxon>Saccharomycotina</taxon>
        <taxon>Pichiomycetes</taxon>
        <taxon>Pichiales</taxon>
        <taxon>Pichiaceae</taxon>
        <taxon>Ambrosiozyma</taxon>
    </lineage>
</organism>
<protein>
    <recommendedName>
        <fullName evidence="3">beta-glucosidase</fullName>
        <ecNumber evidence="3">3.2.1.21</ecNumber>
    </recommendedName>
</protein>
<reference evidence="7" key="1">
    <citation type="submission" date="2023-04" db="EMBL/GenBank/DDBJ databases">
        <title>Ambrosiozyma monospora NBRC 1965.</title>
        <authorList>
            <person name="Ichikawa N."/>
            <person name="Sato H."/>
            <person name="Tonouchi N."/>
        </authorList>
    </citation>
    <scope>NUCLEOTIDE SEQUENCE</scope>
    <source>
        <strain evidence="7">NBRC 1965</strain>
    </source>
</reference>
<proteinExistence type="inferred from homology"/>
<dbReference type="Pfam" id="PF14310">
    <property type="entry name" value="Fn3-like"/>
    <property type="match status" value="1"/>
</dbReference>
<dbReference type="InterPro" id="IPR036962">
    <property type="entry name" value="Glyco_hydro_3_N_sf"/>
</dbReference>
<dbReference type="GO" id="GO:0008422">
    <property type="term" value="F:beta-glucosidase activity"/>
    <property type="evidence" value="ECO:0007669"/>
    <property type="project" value="UniProtKB-EC"/>
</dbReference>
<dbReference type="InterPro" id="IPR002772">
    <property type="entry name" value="Glyco_hydro_3_C"/>
</dbReference>
<evidence type="ECO:0000256" key="4">
    <source>
        <dbReference type="ARBA" id="ARBA00022801"/>
    </source>
</evidence>
<dbReference type="EC" id="3.2.1.21" evidence="3"/>
<dbReference type="EMBL" id="BSXU01006103">
    <property type="protein sequence ID" value="GMG55738.1"/>
    <property type="molecule type" value="Genomic_DNA"/>
</dbReference>
<name>A0A9W7DJ18_AMBMO</name>
<keyword evidence="8" id="KW-1185">Reference proteome</keyword>
<dbReference type="AlphaFoldDB" id="A0A9W7DJ18"/>
<evidence type="ECO:0000256" key="3">
    <source>
        <dbReference type="ARBA" id="ARBA00012744"/>
    </source>
</evidence>
<keyword evidence="4" id="KW-0378">Hydrolase</keyword>
<dbReference type="InterPro" id="IPR026891">
    <property type="entry name" value="Fn3-like"/>
</dbReference>
<dbReference type="Pfam" id="PF01915">
    <property type="entry name" value="Glyco_hydro_3_C"/>
    <property type="match status" value="1"/>
</dbReference>
<dbReference type="PANTHER" id="PTHR42715">
    <property type="entry name" value="BETA-GLUCOSIDASE"/>
    <property type="match status" value="1"/>
</dbReference>
<dbReference type="GO" id="GO:0009251">
    <property type="term" value="P:glucan catabolic process"/>
    <property type="evidence" value="ECO:0007669"/>
    <property type="project" value="TreeGrafter"/>
</dbReference>
<gene>
    <name evidence="7" type="ORF">Amon01_000781000</name>
</gene>
<dbReference type="Proteomes" id="UP001165063">
    <property type="component" value="Unassembled WGS sequence"/>
</dbReference>